<sequence length="67" mass="6694">MEGKKMVVVLFMIYIVAFANVAKAAGFEDFGAPAPAPAPTSGANSSGVTLYVPAVVAAVASLAAAFF</sequence>
<keyword evidence="4" id="KW-1185">Reference proteome</keyword>
<dbReference type="EMBL" id="WHWC01000003">
    <property type="protein sequence ID" value="KAG8385306.1"/>
    <property type="molecule type" value="Genomic_DNA"/>
</dbReference>
<organism evidence="3 4">
    <name type="scientific">Buddleja alternifolia</name>
    <dbReference type="NCBI Taxonomy" id="168488"/>
    <lineage>
        <taxon>Eukaryota</taxon>
        <taxon>Viridiplantae</taxon>
        <taxon>Streptophyta</taxon>
        <taxon>Embryophyta</taxon>
        <taxon>Tracheophyta</taxon>
        <taxon>Spermatophyta</taxon>
        <taxon>Magnoliopsida</taxon>
        <taxon>eudicotyledons</taxon>
        <taxon>Gunneridae</taxon>
        <taxon>Pentapetalae</taxon>
        <taxon>asterids</taxon>
        <taxon>lamiids</taxon>
        <taxon>Lamiales</taxon>
        <taxon>Scrophulariaceae</taxon>
        <taxon>Buddlejeae</taxon>
        <taxon>Buddleja</taxon>
    </lineage>
</organism>
<comment type="caution">
    <text evidence="3">The sequence shown here is derived from an EMBL/GenBank/DDBJ whole genome shotgun (WGS) entry which is preliminary data.</text>
</comment>
<keyword evidence="1" id="KW-0812">Transmembrane</keyword>
<keyword evidence="1" id="KW-1133">Transmembrane helix</keyword>
<evidence type="ECO:0000256" key="2">
    <source>
        <dbReference type="SAM" id="SignalP"/>
    </source>
</evidence>
<name>A0AAV6XXH6_9LAMI</name>
<feature type="signal peptide" evidence="2">
    <location>
        <begin position="1"/>
        <end position="24"/>
    </location>
</feature>
<evidence type="ECO:0000313" key="3">
    <source>
        <dbReference type="EMBL" id="KAG8385306.1"/>
    </source>
</evidence>
<gene>
    <name evidence="3" type="ORF">BUALT_Bualt03G0028300</name>
</gene>
<keyword evidence="1" id="KW-0472">Membrane</keyword>
<protein>
    <submittedName>
        <fullName evidence="3">Uncharacterized protein</fullName>
    </submittedName>
</protein>
<proteinExistence type="predicted"/>
<keyword evidence="2" id="KW-0732">Signal</keyword>
<reference evidence="3" key="1">
    <citation type="submission" date="2019-10" db="EMBL/GenBank/DDBJ databases">
        <authorList>
            <person name="Zhang R."/>
            <person name="Pan Y."/>
            <person name="Wang J."/>
            <person name="Ma R."/>
            <person name="Yu S."/>
        </authorList>
    </citation>
    <scope>NUCLEOTIDE SEQUENCE</scope>
    <source>
        <strain evidence="3">LA-IB0</strain>
        <tissue evidence="3">Leaf</tissue>
    </source>
</reference>
<dbReference type="AlphaFoldDB" id="A0AAV6XXH6"/>
<evidence type="ECO:0000256" key="1">
    <source>
        <dbReference type="SAM" id="Phobius"/>
    </source>
</evidence>
<dbReference type="Proteomes" id="UP000826271">
    <property type="component" value="Unassembled WGS sequence"/>
</dbReference>
<feature type="transmembrane region" description="Helical" evidence="1">
    <location>
        <begin position="48"/>
        <end position="66"/>
    </location>
</feature>
<evidence type="ECO:0000313" key="4">
    <source>
        <dbReference type="Proteomes" id="UP000826271"/>
    </source>
</evidence>
<accession>A0AAV6XXH6</accession>
<feature type="chain" id="PRO_5043552061" evidence="2">
    <location>
        <begin position="25"/>
        <end position="67"/>
    </location>
</feature>